<dbReference type="Gene3D" id="3.30.420.10">
    <property type="entry name" value="Ribonuclease H-like superfamily/Ribonuclease H"/>
    <property type="match status" value="1"/>
</dbReference>
<dbReference type="PANTHER" id="PTHR23044">
    <property type="entry name" value="3'-5' EXONUCLEASE ERI1-RELATED"/>
    <property type="match status" value="1"/>
</dbReference>
<dbReference type="AlphaFoldDB" id="A0A2U2ED24"/>
<name>A0A2U2ED24_9FIRM</name>
<keyword evidence="2" id="KW-0378">Hydrolase</keyword>
<dbReference type="SUPFAM" id="SSF53098">
    <property type="entry name" value="Ribonuclease H-like"/>
    <property type="match status" value="1"/>
</dbReference>
<evidence type="ECO:0000259" key="4">
    <source>
        <dbReference type="SMART" id="SM00479"/>
    </source>
</evidence>
<reference evidence="5 6" key="1">
    <citation type="submission" date="2014-09" db="EMBL/GenBank/DDBJ databases">
        <title>Butyrate-producing bacteria isolated from human gut.</title>
        <authorList>
            <person name="Zhang Q."/>
            <person name="Zhao L."/>
        </authorList>
    </citation>
    <scope>NUCLEOTIDE SEQUENCE [LARGE SCALE GENOMIC DNA]</scope>
    <source>
        <strain evidence="5 6">R22</strain>
    </source>
</reference>
<dbReference type="InterPro" id="IPR051274">
    <property type="entry name" value="3-5_Exoribonuclease"/>
</dbReference>
<dbReference type="EMBL" id="JRFS01000049">
    <property type="protein sequence ID" value="PWE82401.1"/>
    <property type="molecule type" value="Genomic_DNA"/>
</dbReference>
<evidence type="ECO:0000256" key="1">
    <source>
        <dbReference type="ARBA" id="ARBA00022722"/>
    </source>
</evidence>
<keyword evidence="3 5" id="KW-0269">Exonuclease</keyword>
<feature type="domain" description="Exonuclease" evidence="4">
    <location>
        <begin position="2"/>
        <end position="186"/>
    </location>
</feature>
<dbReference type="InterPro" id="IPR013520">
    <property type="entry name" value="Ribonucl_H"/>
</dbReference>
<dbReference type="InterPro" id="IPR036397">
    <property type="entry name" value="RNaseH_sf"/>
</dbReference>
<dbReference type="Pfam" id="PF00929">
    <property type="entry name" value="RNase_T"/>
    <property type="match status" value="1"/>
</dbReference>
<dbReference type="GO" id="GO:0000175">
    <property type="term" value="F:3'-5'-RNA exonuclease activity"/>
    <property type="evidence" value="ECO:0007669"/>
    <property type="project" value="InterPro"/>
</dbReference>
<protein>
    <submittedName>
        <fullName evidence="5">Exonuclease</fullName>
    </submittedName>
</protein>
<dbReference type="PANTHER" id="PTHR23044:SF61">
    <property type="entry name" value="3'-5' EXORIBONUCLEASE 1-RELATED"/>
    <property type="match status" value="1"/>
</dbReference>
<evidence type="ECO:0000256" key="2">
    <source>
        <dbReference type="ARBA" id="ARBA00022801"/>
    </source>
</evidence>
<proteinExistence type="predicted"/>
<evidence type="ECO:0000256" key="3">
    <source>
        <dbReference type="ARBA" id="ARBA00022839"/>
    </source>
</evidence>
<dbReference type="CDD" id="cd06133">
    <property type="entry name" value="ERI-1_3'hExo_like"/>
    <property type="match status" value="1"/>
</dbReference>
<dbReference type="Proteomes" id="UP000245905">
    <property type="component" value="Unassembled WGS sequence"/>
</dbReference>
<evidence type="ECO:0000313" key="6">
    <source>
        <dbReference type="Proteomes" id="UP000245905"/>
    </source>
</evidence>
<dbReference type="InterPro" id="IPR012337">
    <property type="entry name" value="RNaseH-like_sf"/>
</dbReference>
<gene>
    <name evidence="5" type="ORF">LD38_15945</name>
</gene>
<dbReference type="GO" id="GO:0003676">
    <property type="term" value="F:nucleic acid binding"/>
    <property type="evidence" value="ECO:0007669"/>
    <property type="project" value="InterPro"/>
</dbReference>
<keyword evidence="1" id="KW-0540">Nuclease</keyword>
<dbReference type="InterPro" id="IPR047201">
    <property type="entry name" value="ERI-1_3'hExo-like"/>
</dbReference>
<organism evidence="5 6">
    <name type="scientific">Agathobacter rectalis</name>
    <dbReference type="NCBI Taxonomy" id="39491"/>
    <lineage>
        <taxon>Bacteria</taxon>
        <taxon>Bacillati</taxon>
        <taxon>Bacillota</taxon>
        <taxon>Clostridia</taxon>
        <taxon>Lachnospirales</taxon>
        <taxon>Lachnospiraceae</taxon>
        <taxon>Agathobacter</taxon>
    </lineage>
</organism>
<comment type="caution">
    <text evidence="5">The sequence shown here is derived from an EMBL/GenBank/DDBJ whole genome shotgun (WGS) entry which is preliminary data.</text>
</comment>
<dbReference type="SMART" id="SM00479">
    <property type="entry name" value="EXOIII"/>
    <property type="match status" value="1"/>
</dbReference>
<accession>A0A2U2ED24</accession>
<dbReference type="RefSeq" id="WP_109258826.1">
    <property type="nucleotide sequence ID" value="NZ_JRFS01000049.1"/>
</dbReference>
<evidence type="ECO:0000313" key="5">
    <source>
        <dbReference type="EMBL" id="PWE82401.1"/>
    </source>
</evidence>
<sequence>MNYLVIDLEMCRVKKLYRKTYKYASEIIQIGAVLLDEGFNRIATMCEYVNPEYGVLDNFIESMTGIKNRDIKQAPKLTEALEHLSDWLGDREYKVYAWSDSDRTQILHEIKAKNIESAKIDDFMKADRWIDYQEVFKKRFDLDRCYSLEDALESAEIEPEGRFHDGLDDAVNTGALIKKLELNPEYEIAKYALLESDEHLSCTIGDLFEGLQLKFG</sequence>